<accession>A0A8J8P748</accession>
<dbReference type="AlphaFoldDB" id="A0A8J8P748"/>
<organism evidence="1 2">
    <name type="scientific">Halteria grandinella</name>
    <dbReference type="NCBI Taxonomy" id="5974"/>
    <lineage>
        <taxon>Eukaryota</taxon>
        <taxon>Sar</taxon>
        <taxon>Alveolata</taxon>
        <taxon>Ciliophora</taxon>
        <taxon>Intramacronucleata</taxon>
        <taxon>Spirotrichea</taxon>
        <taxon>Stichotrichia</taxon>
        <taxon>Sporadotrichida</taxon>
        <taxon>Halteriidae</taxon>
        <taxon>Halteria</taxon>
    </lineage>
</organism>
<reference evidence="1" key="1">
    <citation type="submission" date="2019-06" db="EMBL/GenBank/DDBJ databases">
        <authorList>
            <person name="Zheng W."/>
        </authorList>
    </citation>
    <scope>NUCLEOTIDE SEQUENCE</scope>
    <source>
        <strain evidence="1">QDHG01</strain>
    </source>
</reference>
<keyword evidence="2" id="KW-1185">Reference proteome</keyword>
<proteinExistence type="predicted"/>
<comment type="caution">
    <text evidence="1">The sequence shown here is derived from an EMBL/GenBank/DDBJ whole genome shotgun (WGS) entry which is preliminary data.</text>
</comment>
<gene>
    <name evidence="1" type="ORF">FGO68_gene16419</name>
</gene>
<name>A0A8J8P748_HALGN</name>
<protein>
    <submittedName>
        <fullName evidence="1">Uncharacterized protein</fullName>
    </submittedName>
</protein>
<evidence type="ECO:0000313" key="2">
    <source>
        <dbReference type="Proteomes" id="UP000785679"/>
    </source>
</evidence>
<dbReference type="Proteomes" id="UP000785679">
    <property type="component" value="Unassembled WGS sequence"/>
</dbReference>
<sequence length="96" mass="11021">MKYCTLSTQGQYYILNLVQGSSVKLSTHAQDKPDFYNQPNLIKTYNYGRRSLYQDVVYCLRRIGIFLPLGPNLNEQPSGSHMQSINATYHNSLMLV</sequence>
<dbReference type="EMBL" id="RRYP01000504">
    <property type="protein sequence ID" value="TNV87315.1"/>
    <property type="molecule type" value="Genomic_DNA"/>
</dbReference>
<evidence type="ECO:0000313" key="1">
    <source>
        <dbReference type="EMBL" id="TNV87315.1"/>
    </source>
</evidence>